<dbReference type="AlphaFoldDB" id="A0A6A2ZUF9"/>
<evidence type="ECO:0000313" key="2">
    <source>
        <dbReference type="EMBL" id="KAE8694909.1"/>
    </source>
</evidence>
<keyword evidence="3" id="KW-1185">Reference proteome</keyword>
<dbReference type="EMBL" id="VEPZ02001101">
    <property type="protein sequence ID" value="KAE8694909.1"/>
    <property type="molecule type" value="Genomic_DNA"/>
</dbReference>
<organism evidence="2 3">
    <name type="scientific">Hibiscus syriacus</name>
    <name type="common">Rose of Sharon</name>
    <dbReference type="NCBI Taxonomy" id="106335"/>
    <lineage>
        <taxon>Eukaryota</taxon>
        <taxon>Viridiplantae</taxon>
        <taxon>Streptophyta</taxon>
        <taxon>Embryophyta</taxon>
        <taxon>Tracheophyta</taxon>
        <taxon>Spermatophyta</taxon>
        <taxon>Magnoliopsida</taxon>
        <taxon>eudicotyledons</taxon>
        <taxon>Gunneridae</taxon>
        <taxon>Pentapetalae</taxon>
        <taxon>rosids</taxon>
        <taxon>malvids</taxon>
        <taxon>Malvales</taxon>
        <taxon>Malvaceae</taxon>
        <taxon>Malvoideae</taxon>
        <taxon>Hibiscus</taxon>
    </lineage>
</organism>
<feature type="compositionally biased region" description="Polar residues" evidence="1">
    <location>
        <begin position="16"/>
        <end position="39"/>
    </location>
</feature>
<comment type="caution">
    <text evidence="2">The sequence shown here is derived from an EMBL/GenBank/DDBJ whole genome shotgun (WGS) entry which is preliminary data.</text>
</comment>
<reference evidence="2" key="1">
    <citation type="submission" date="2019-09" db="EMBL/GenBank/DDBJ databases">
        <title>Draft genome information of white flower Hibiscus syriacus.</title>
        <authorList>
            <person name="Kim Y.-M."/>
        </authorList>
    </citation>
    <scope>NUCLEOTIDE SEQUENCE [LARGE SCALE GENOMIC DNA]</scope>
    <source>
        <strain evidence="2">YM2019G1</strain>
    </source>
</reference>
<gene>
    <name evidence="2" type="ORF">F3Y22_tig00110764pilonHSYRG00077</name>
</gene>
<name>A0A6A2ZUF9_HIBSY</name>
<accession>A0A6A2ZUF9</accession>
<sequence length="282" mass="31989">MADYAVDSDLHVGSKRITSTDTDQQEETLLQLPSSLSETTADRRDSTPPDRQEETAIDHSCPKKKAKCFPFFLRGTKKWFSILSLKRMSIFLGLSRKKRYMMWRPTRVPLEFKKLIKGKDLESENVLEAEKKRLLDELEVGNNFGLATNSSKIDDVNNVGGTKGLDLPVKGSLMIEVVDDTALIGSFPLSRTGNESGKDEIDCTKTKRSRRKGKNVKNVLGESGTVRHTESTKIFEVQNRKTESGNQNKTMYSRKELEALRFAIGVEQRNFWRDVYNSLGKM</sequence>
<dbReference type="Proteomes" id="UP000436088">
    <property type="component" value="Unassembled WGS sequence"/>
</dbReference>
<feature type="compositionally biased region" description="Basic and acidic residues" evidence="1">
    <location>
        <begin position="196"/>
        <end position="205"/>
    </location>
</feature>
<feature type="region of interest" description="Disordered" evidence="1">
    <location>
        <begin position="15"/>
        <end position="59"/>
    </location>
</feature>
<feature type="compositionally biased region" description="Basic residues" evidence="1">
    <location>
        <begin position="206"/>
        <end position="215"/>
    </location>
</feature>
<evidence type="ECO:0000256" key="1">
    <source>
        <dbReference type="SAM" id="MobiDB-lite"/>
    </source>
</evidence>
<proteinExistence type="predicted"/>
<feature type="compositionally biased region" description="Basic and acidic residues" evidence="1">
    <location>
        <begin position="40"/>
        <end position="59"/>
    </location>
</feature>
<feature type="region of interest" description="Disordered" evidence="1">
    <location>
        <begin position="193"/>
        <end position="218"/>
    </location>
</feature>
<evidence type="ECO:0000313" key="3">
    <source>
        <dbReference type="Proteomes" id="UP000436088"/>
    </source>
</evidence>
<protein>
    <submittedName>
        <fullName evidence="2">Uncharacterized protein</fullName>
    </submittedName>
</protein>